<dbReference type="SMART" id="SM00449">
    <property type="entry name" value="SPRY"/>
    <property type="match status" value="1"/>
</dbReference>
<dbReference type="InterPro" id="IPR003877">
    <property type="entry name" value="SPRY_dom"/>
</dbReference>
<evidence type="ECO:0000259" key="8">
    <source>
        <dbReference type="PROSITE" id="PS50225"/>
    </source>
</evidence>
<name>A0A0L8FIV7_OCTBM</name>
<dbReference type="PANTHER" id="PTHR12245:SF5">
    <property type="entry name" value="SPRY DOMAIN-CONTAINING SOCS BOX PROTEIN 3"/>
    <property type="match status" value="1"/>
</dbReference>
<sequence>MEESEFLHKISDEDEQDRDYTCRLDIEPIATSTTSPITTSTALPSSQTTSITPDVSCSKAIFQSSLSSFETDFEDIPVTPADCQLSSNHDSNSKTFDVRQSDSERVRGALCRVFSQNYSESDSISVNSSLVTSSSSSSSRVSPKRMAKSDSFCDCYALGQEKECLCGEEDSFFDWVWDEDSKSSACLLKQDHREVLFHMDYSCGTAAVRGTTPMKDNQHYWEVKMTSTVYGTDMMVGVGTQSIDLDKYRHAFCSLLGRDEDSWGLSYTGVTHHKAQKELYTSKFGQGDIIGVHLDMWHGTMSFYKNRRPLGIAYKGLQGKNLYPVVSSTAARSGMKVVRCQSFPTSLQFMCCQILRTHIPSHMDVLEVVDLPPGLRTFLHDKVGWLLQSCRLFVKDVVTAGSKRPCQSPYGYYEDDDRRKRRCLWPVNSLPEPS</sequence>
<comment type="subcellular location">
    <subcellularLocation>
        <location evidence="1">Nucleus</location>
    </subcellularLocation>
</comment>
<dbReference type="EMBL" id="KQ430684">
    <property type="protein sequence ID" value="KOF63789.1"/>
    <property type="molecule type" value="Genomic_DNA"/>
</dbReference>
<reference evidence="9" key="1">
    <citation type="submission" date="2015-07" db="EMBL/GenBank/DDBJ databases">
        <title>MeaNS - Measles Nucleotide Surveillance Program.</title>
        <authorList>
            <person name="Tran T."/>
            <person name="Druce J."/>
        </authorList>
    </citation>
    <scope>NUCLEOTIDE SEQUENCE</scope>
    <source>
        <strain evidence="9">UCB-OBI-ISO-001</strain>
        <tissue evidence="9">Gonad</tissue>
    </source>
</reference>
<dbReference type="EMBL" id="KQ430684">
    <property type="protein sequence ID" value="KOF63791.1"/>
    <property type="molecule type" value="Genomic_DNA"/>
</dbReference>
<dbReference type="SUPFAM" id="SSF49899">
    <property type="entry name" value="Concanavalin A-like lectins/glucanases"/>
    <property type="match status" value="1"/>
</dbReference>
<dbReference type="InterPro" id="IPR050672">
    <property type="entry name" value="FBXO45-Fsn/SPSB_families"/>
</dbReference>
<comment type="pathway">
    <text evidence="2">Protein modification; protein ubiquitination.</text>
</comment>
<gene>
    <name evidence="9" type="ORF">OCBIM_22018408mg</name>
</gene>
<dbReference type="InterPro" id="IPR035754">
    <property type="entry name" value="SPRY_SPSB3"/>
</dbReference>
<evidence type="ECO:0000256" key="6">
    <source>
        <dbReference type="ARBA" id="ARBA00023242"/>
    </source>
</evidence>
<feature type="domain" description="B30.2/SPRY" evidence="7">
    <location>
        <begin position="155"/>
        <end position="344"/>
    </location>
</feature>
<dbReference type="InterPro" id="IPR001496">
    <property type="entry name" value="SOCS_box"/>
</dbReference>
<dbReference type="FunFam" id="2.60.120.920:FF:000018">
    <property type="entry name" value="SPRY domain-containing SOCS box protein 3 isoform X2"/>
    <property type="match status" value="1"/>
</dbReference>
<keyword evidence="6" id="KW-0539">Nucleus</keyword>
<dbReference type="GO" id="GO:0019005">
    <property type="term" value="C:SCF ubiquitin ligase complex"/>
    <property type="evidence" value="ECO:0007669"/>
    <property type="project" value="TreeGrafter"/>
</dbReference>
<dbReference type="PROSITE" id="PS50188">
    <property type="entry name" value="B302_SPRY"/>
    <property type="match status" value="1"/>
</dbReference>
<dbReference type="PANTHER" id="PTHR12245">
    <property type="entry name" value="SPRY DOMAIN CONTAINING SOCS BOX PROTEIN"/>
    <property type="match status" value="1"/>
</dbReference>
<dbReference type="Gene3D" id="2.60.120.920">
    <property type="match status" value="1"/>
</dbReference>
<evidence type="ECO:0000313" key="9">
    <source>
        <dbReference type="EMBL" id="KOF63791.1"/>
    </source>
</evidence>
<dbReference type="Pfam" id="PF00622">
    <property type="entry name" value="SPRY"/>
    <property type="match status" value="1"/>
</dbReference>
<accession>A0A0L8FIV7</accession>
<evidence type="ECO:0000259" key="7">
    <source>
        <dbReference type="PROSITE" id="PS50188"/>
    </source>
</evidence>
<feature type="domain" description="SOCS box" evidence="8">
    <location>
        <begin position="341"/>
        <end position="379"/>
    </location>
</feature>
<proteinExistence type="inferred from homology"/>
<dbReference type="EMBL" id="KQ430684">
    <property type="protein sequence ID" value="KOF63787.1"/>
    <property type="molecule type" value="Genomic_DNA"/>
</dbReference>
<dbReference type="InterPro" id="IPR001870">
    <property type="entry name" value="B30.2/SPRY"/>
</dbReference>
<dbReference type="InterPro" id="IPR043136">
    <property type="entry name" value="B30.2/SPRY_sf"/>
</dbReference>
<dbReference type="STRING" id="37653.A0A0L8FIV7"/>
<evidence type="ECO:0000256" key="3">
    <source>
        <dbReference type="ARBA" id="ARBA00010910"/>
    </source>
</evidence>
<dbReference type="PROSITE" id="PS50225">
    <property type="entry name" value="SOCS"/>
    <property type="match status" value="1"/>
</dbReference>
<dbReference type="GO" id="GO:0043161">
    <property type="term" value="P:proteasome-mediated ubiquitin-dependent protein catabolic process"/>
    <property type="evidence" value="ECO:0007669"/>
    <property type="project" value="TreeGrafter"/>
</dbReference>
<organism evidence="9">
    <name type="scientific">Octopus bimaculoides</name>
    <name type="common">California two-spotted octopus</name>
    <dbReference type="NCBI Taxonomy" id="37653"/>
    <lineage>
        <taxon>Eukaryota</taxon>
        <taxon>Metazoa</taxon>
        <taxon>Spiralia</taxon>
        <taxon>Lophotrochozoa</taxon>
        <taxon>Mollusca</taxon>
        <taxon>Cephalopoda</taxon>
        <taxon>Coleoidea</taxon>
        <taxon>Octopodiformes</taxon>
        <taxon>Octopoda</taxon>
        <taxon>Incirrata</taxon>
        <taxon>Octopodidae</taxon>
        <taxon>Octopus</taxon>
    </lineage>
</organism>
<evidence type="ECO:0000256" key="4">
    <source>
        <dbReference type="ARBA" id="ARBA00014684"/>
    </source>
</evidence>
<dbReference type="EMBL" id="KQ430684">
    <property type="protein sequence ID" value="KOF63788.1"/>
    <property type="molecule type" value="Genomic_DNA"/>
</dbReference>
<evidence type="ECO:0000256" key="5">
    <source>
        <dbReference type="ARBA" id="ARBA00022786"/>
    </source>
</evidence>
<dbReference type="GO" id="GO:0005634">
    <property type="term" value="C:nucleus"/>
    <property type="evidence" value="ECO:0007669"/>
    <property type="project" value="UniProtKB-SubCell"/>
</dbReference>
<dbReference type="CDD" id="cd12876">
    <property type="entry name" value="SPRY_SOCS3"/>
    <property type="match status" value="1"/>
</dbReference>
<dbReference type="AlphaFoldDB" id="A0A0L8FIV7"/>
<protein>
    <recommendedName>
        <fullName evidence="4">SPRY domain-containing SOCS box protein 3</fullName>
    </recommendedName>
</protein>
<evidence type="ECO:0000256" key="1">
    <source>
        <dbReference type="ARBA" id="ARBA00004123"/>
    </source>
</evidence>
<dbReference type="OrthoDB" id="5951542at2759"/>
<dbReference type="KEGG" id="obi:106883083"/>
<dbReference type="EMBL" id="KQ430684">
    <property type="protein sequence ID" value="KOF63790.1"/>
    <property type="molecule type" value="Genomic_DNA"/>
</dbReference>
<comment type="similarity">
    <text evidence="3">Belongs to the SPSB family.</text>
</comment>
<dbReference type="InterPro" id="IPR013320">
    <property type="entry name" value="ConA-like_dom_sf"/>
</dbReference>
<evidence type="ECO:0000256" key="2">
    <source>
        <dbReference type="ARBA" id="ARBA00004906"/>
    </source>
</evidence>
<keyword evidence="5" id="KW-0833">Ubl conjugation pathway</keyword>